<keyword evidence="2" id="KW-0677">Repeat</keyword>
<keyword evidence="1" id="KW-0433">Leucine-rich repeat</keyword>
<evidence type="ECO:0000256" key="2">
    <source>
        <dbReference type="ARBA" id="ARBA00022737"/>
    </source>
</evidence>
<keyword evidence="5" id="KW-0472">Membrane</keyword>
<feature type="domain" description="EGF-like" evidence="6">
    <location>
        <begin position="626"/>
        <end position="660"/>
    </location>
</feature>
<evidence type="ECO:0000256" key="4">
    <source>
        <dbReference type="SAM" id="MobiDB-lite"/>
    </source>
</evidence>
<dbReference type="PROSITE" id="PS51450">
    <property type="entry name" value="LRR"/>
    <property type="match status" value="5"/>
</dbReference>
<feature type="transmembrane region" description="Helical" evidence="5">
    <location>
        <begin position="310"/>
        <end position="330"/>
    </location>
</feature>
<evidence type="ECO:0000259" key="6">
    <source>
        <dbReference type="PROSITE" id="PS50026"/>
    </source>
</evidence>
<feature type="region of interest" description="Disordered" evidence="4">
    <location>
        <begin position="1"/>
        <end position="38"/>
    </location>
</feature>
<evidence type="ECO:0000313" key="7">
    <source>
        <dbReference type="EMBL" id="CAJ1958478.1"/>
    </source>
</evidence>
<dbReference type="InterPro" id="IPR001611">
    <property type="entry name" value="Leu-rich_rpt"/>
</dbReference>
<dbReference type="SMART" id="SM00369">
    <property type="entry name" value="LRR_TYP"/>
    <property type="match status" value="15"/>
</dbReference>
<protein>
    <recommendedName>
        <fullName evidence="6">EGF-like domain-containing protein</fullName>
    </recommendedName>
</protein>
<proteinExistence type="predicted"/>
<dbReference type="SMART" id="SM00364">
    <property type="entry name" value="LRR_BAC"/>
    <property type="match status" value="10"/>
</dbReference>
<dbReference type="Pfam" id="PF13855">
    <property type="entry name" value="LRR_8"/>
    <property type="match status" value="1"/>
</dbReference>
<feature type="transmembrane region" description="Helical" evidence="5">
    <location>
        <begin position="129"/>
        <end position="148"/>
    </location>
</feature>
<dbReference type="PROSITE" id="PS00022">
    <property type="entry name" value="EGF_1"/>
    <property type="match status" value="1"/>
</dbReference>
<feature type="disulfide bond" evidence="3">
    <location>
        <begin position="650"/>
        <end position="659"/>
    </location>
</feature>
<dbReference type="InterPro" id="IPR003591">
    <property type="entry name" value="Leu-rich_rpt_typical-subtyp"/>
</dbReference>
<keyword evidence="3" id="KW-1015">Disulfide bond</keyword>
<dbReference type="EMBL" id="CAKOGP040001980">
    <property type="protein sequence ID" value="CAJ1958478.1"/>
    <property type="molecule type" value="Genomic_DNA"/>
</dbReference>
<dbReference type="SUPFAM" id="SSF52058">
    <property type="entry name" value="L domain-like"/>
    <property type="match status" value="1"/>
</dbReference>
<sequence length="1647" mass="181458">MWKMSMADGSVVSGNGEVDSRSATDEESGSSGHSLESKMKRMIKESERRMQAKIDKLESRVMAEPEIMKRFNMKDPAANYDEAGQWQSIGLGPAAIDQPSEHEMDKRSFKFEEDVYAILVTSKWNSSPFYFSLVVIFAFQTSLSILLLADQIDWTGENPMMLPANVKLTVRLSQALAIFIALFSQADLLQGIETLFNGVPSHFKGPDDRFAKITTTQWNATCIIRIIQGSLNLFAAFVLLIQSETVFDVLLNFLGVAFVSDLDDMAFGLSATGYFGGKVKQYALTQRATDFYQEGRREGMVQIVICQKKILHIFTSLFILVVMFFFYFYFMGQQVAGVYSVQDLQVEFGDEVVPFMGLFNGCYQVHRSSFGNDRLIYRQMGFEDQGGKFGYCDDVDDGEGGWTFYIGDLRDPCDDWLIRSLVTETFDVLEATASKWYTADGLPMDYLEANEVENASSECGRIMFEATRDSCETVSLADSENADDSTFFGSLNVRESFASRESIPHALSHPVYYDLTSGEERVVFSLALFTGRRWVQTESGRISGLRDIANLTVEDLEDFFYRQEGFSVLNQDVDWVVYISEVVEVANDEGTPLSLQWYFPRLETNATLNFPSADLARPVETVFVCVYCNALTNPCFHEGICNDETGFCNCAHGAAGPLCQERPLGDGRCNDYFNNNENDYDGGDCCGGTCDSCVGHHMLTPFGIDFQNNATRLQGTDPLGYENCADPSFATFTLDVRPHRSFDAETNQSVFEFPSINVECDDFVYMQSPTFKYAEDGDVAQNFAERIRIPHGVACTLRFSSLQRGTSVFLTFDEQDQPFRTAVVPELPVHWDVPKSQCVLDLFATQSSNFVALDDLTFVGNDALSDNMCRRLQQDNTNVDARNKLFERYAVGIMLSAFIDTEAGDVSIPIDWDHCNGWTSDTFTVECDESGREVLGLSISATRVPSSEIKLLDNLKHLSNLESFSLDNSGGLNEMILQEPPSGIWSLSKLKSLKLHGIGMVKVPESIGELGALQHLDLRNNSLESLPGEVGNLYALQHLVLDSNRIASLPTTIGLNLTSLVSFSMRSNGLVGIPSSIGMMSMLRSLHLEYNALTSLPSEISNLGSLTNLDLFSNALTHLPSEFGENLGSLESLNMHSNKLASLPDSIGNMAQLSVLRLSDNILSMISTSVGNLRSLTHVSLDSNLLTELPSEVGNLESLVYLNVSENALSYKEVAVIENTTVVVNSTIGNYTDGNFSMGDLTAGNTTGPQDLNLTTFVVKNYTVVVSSLPSEIGSLSSMLTLDLSLNDLVLLPTEIGSLGALELLDVSSNMITDVPSEVGNLQSLIYLNLAVNALSSREYEVVRNDTVGSFTMDNSNSAQDGFAMNTTSANATYMVVESSIPSELGRLTSVVTLDLSFNNLAVLPSELGMLGSLEFLDLSSNVLSDLPTELVNLHSLEYLDLAANALSSREMVVVQNLTAGNPVDVIATNDLMFETNATTWNYTVVVSSVPRLSPSLRILDLSLNQFAVLPTEIGSLVELESLFVSNNQLTKLPSEVGLLKSLDQLNLRNNTLASLPAEVGNLENLSFLDVSLNVLSKLPEEMGNLVELIHLNVSYNEMVVMWLPKNIEISNVVANLETCSSDYALATSSCEFFCCRMEAAFCEQEC</sequence>
<evidence type="ECO:0000256" key="3">
    <source>
        <dbReference type="PROSITE-ProRule" id="PRU00076"/>
    </source>
</evidence>
<dbReference type="Pfam" id="PF23598">
    <property type="entry name" value="LRR_14"/>
    <property type="match status" value="2"/>
</dbReference>
<dbReference type="InterPro" id="IPR050216">
    <property type="entry name" value="LRR_domain-containing"/>
</dbReference>
<organism evidence="7 8">
    <name type="scientific">Cylindrotheca closterium</name>
    <dbReference type="NCBI Taxonomy" id="2856"/>
    <lineage>
        <taxon>Eukaryota</taxon>
        <taxon>Sar</taxon>
        <taxon>Stramenopiles</taxon>
        <taxon>Ochrophyta</taxon>
        <taxon>Bacillariophyta</taxon>
        <taxon>Bacillariophyceae</taxon>
        <taxon>Bacillariophycidae</taxon>
        <taxon>Bacillariales</taxon>
        <taxon>Bacillariaceae</taxon>
        <taxon>Cylindrotheca</taxon>
    </lineage>
</organism>
<keyword evidence="5" id="KW-0812">Transmembrane</keyword>
<dbReference type="Gene3D" id="3.80.10.10">
    <property type="entry name" value="Ribonuclease Inhibitor"/>
    <property type="match status" value="4"/>
</dbReference>
<keyword evidence="5" id="KW-1133">Transmembrane helix</keyword>
<dbReference type="PROSITE" id="PS50026">
    <property type="entry name" value="EGF_3"/>
    <property type="match status" value="1"/>
</dbReference>
<gene>
    <name evidence="7" type="ORF">CYCCA115_LOCUS17196</name>
</gene>
<accession>A0AAD2PW03</accession>
<dbReference type="PANTHER" id="PTHR48051">
    <property type="match status" value="1"/>
</dbReference>
<dbReference type="InterPro" id="IPR032675">
    <property type="entry name" value="LRR_dom_sf"/>
</dbReference>
<dbReference type="Proteomes" id="UP001295423">
    <property type="component" value="Unassembled WGS sequence"/>
</dbReference>
<keyword evidence="3" id="KW-0245">EGF-like domain</keyword>
<evidence type="ECO:0000313" key="8">
    <source>
        <dbReference type="Proteomes" id="UP001295423"/>
    </source>
</evidence>
<dbReference type="InterPro" id="IPR055414">
    <property type="entry name" value="LRR_R13L4/SHOC2-like"/>
</dbReference>
<comment type="caution">
    <text evidence="3">Lacks conserved residue(s) required for the propagation of feature annotation.</text>
</comment>
<evidence type="ECO:0000256" key="1">
    <source>
        <dbReference type="ARBA" id="ARBA00022614"/>
    </source>
</evidence>
<reference evidence="7" key="1">
    <citation type="submission" date="2023-08" db="EMBL/GenBank/DDBJ databases">
        <authorList>
            <person name="Audoor S."/>
            <person name="Bilcke G."/>
        </authorList>
    </citation>
    <scope>NUCLEOTIDE SEQUENCE</scope>
</reference>
<keyword evidence="8" id="KW-1185">Reference proteome</keyword>
<dbReference type="SUPFAM" id="SSF52047">
    <property type="entry name" value="RNI-like"/>
    <property type="match status" value="1"/>
</dbReference>
<dbReference type="PANTHER" id="PTHR48051:SF46">
    <property type="entry name" value="LEUCINE RICH REPEAT-CONTAINING DOMAIN PROTEIN"/>
    <property type="match status" value="1"/>
</dbReference>
<dbReference type="GO" id="GO:0005737">
    <property type="term" value="C:cytoplasm"/>
    <property type="evidence" value="ECO:0007669"/>
    <property type="project" value="TreeGrafter"/>
</dbReference>
<dbReference type="InterPro" id="IPR000742">
    <property type="entry name" value="EGF"/>
</dbReference>
<name>A0AAD2PW03_9STRA</name>
<evidence type="ECO:0000256" key="5">
    <source>
        <dbReference type="SAM" id="Phobius"/>
    </source>
</evidence>
<comment type="caution">
    <text evidence="7">The sequence shown here is derived from an EMBL/GenBank/DDBJ whole genome shotgun (WGS) entry which is preliminary data.</text>
</comment>